<name>A0A2S5SZV9_9BURK</name>
<dbReference type="AlphaFoldDB" id="A0A2S5SZV9"/>
<dbReference type="EMBL" id="PSNY01000039">
    <property type="protein sequence ID" value="PPE68256.1"/>
    <property type="molecule type" value="Genomic_DNA"/>
</dbReference>
<gene>
    <name evidence="1" type="ORF">C1702_18085</name>
</gene>
<evidence type="ECO:0000313" key="2">
    <source>
        <dbReference type="Proteomes" id="UP000239406"/>
    </source>
</evidence>
<evidence type="ECO:0000313" key="1">
    <source>
        <dbReference type="EMBL" id="PPE68256.1"/>
    </source>
</evidence>
<organism evidence="1 2">
    <name type="scientific">Caldimonas thermodepolymerans</name>
    <dbReference type="NCBI Taxonomy" id="215580"/>
    <lineage>
        <taxon>Bacteria</taxon>
        <taxon>Pseudomonadati</taxon>
        <taxon>Pseudomonadota</taxon>
        <taxon>Betaproteobacteria</taxon>
        <taxon>Burkholderiales</taxon>
        <taxon>Sphaerotilaceae</taxon>
        <taxon>Caldimonas</taxon>
    </lineage>
</organism>
<protein>
    <submittedName>
        <fullName evidence="1">Uncharacterized protein</fullName>
    </submittedName>
</protein>
<dbReference type="Proteomes" id="UP000239406">
    <property type="component" value="Unassembled WGS sequence"/>
</dbReference>
<sequence length="69" mass="7863">MGVTMATQLELLRESLARLEAEGVPADNPMLQGLRAQIAMHERNQRRRETGGFWDEDGKIKPEWQNPMG</sequence>
<reference evidence="1 2" key="1">
    <citation type="submission" date="2018-02" db="EMBL/GenBank/DDBJ databases">
        <title>Reclassifiation of [Polyangium] brachysporum DSM 7029 as Guopingzhaonella breviflexa gen. nov., sp. nov., a member of the family Comamonadaceae.</title>
        <authorList>
            <person name="Tang B."/>
        </authorList>
    </citation>
    <scope>NUCLEOTIDE SEQUENCE [LARGE SCALE GENOMIC DNA]</scope>
    <source>
        <strain evidence="1 2">DSM 15344</strain>
    </source>
</reference>
<accession>A0A2S5SZV9</accession>
<keyword evidence="2" id="KW-1185">Reference proteome</keyword>
<comment type="caution">
    <text evidence="1">The sequence shown here is derived from an EMBL/GenBank/DDBJ whole genome shotgun (WGS) entry which is preliminary data.</text>
</comment>
<proteinExistence type="predicted"/>